<dbReference type="EnsemblPlants" id="TuG1812G0600000672.01.T01">
    <property type="protein sequence ID" value="TuG1812G0600000672.01.T01"/>
    <property type="gene ID" value="TuG1812G0600000672.01"/>
</dbReference>
<evidence type="ECO:0000313" key="2">
    <source>
        <dbReference type="EnsemblPlants" id="TuG1812G0600000672.01.T01"/>
    </source>
</evidence>
<dbReference type="Gramene" id="TuG1812G0600000672.01.T01">
    <property type="protein sequence ID" value="TuG1812G0600000672.01.T01"/>
    <property type="gene ID" value="TuG1812G0600000672.01"/>
</dbReference>
<sequence>MHGSIPALGSVGGARLPRPCSSPSFFESARRSAEECARAQHAHGRPSADARNKTTRSRRGCAKIYGHSSMPPLACLCLMCYSRSLYNCVIQDTMALDDAC</sequence>
<proteinExistence type="predicted"/>
<dbReference type="AlphaFoldDB" id="A0A8R7QNA2"/>
<protein>
    <submittedName>
        <fullName evidence="2">Uncharacterized protein</fullName>
    </submittedName>
</protein>
<organism evidence="2 3">
    <name type="scientific">Triticum urartu</name>
    <name type="common">Red wild einkorn</name>
    <name type="synonym">Crithodium urartu</name>
    <dbReference type="NCBI Taxonomy" id="4572"/>
    <lineage>
        <taxon>Eukaryota</taxon>
        <taxon>Viridiplantae</taxon>
        <taxon>Streptophyta</taxon>
        <taxon>Embryophyta</taxon>
        <taxon>Tracheophyta</taxon>
        <taxon>Spermatophyta</taxon>
        <taxon>Magnoliopsida</taxon>
        <taxon>Liliopsida</taxon>
        <taxon>Poales</taxon>
        <taxon>Poaceae</taxon>
        <taxon>BOP clade</taxon>
        <taxon>Pooideae</taxon>
        <taxon>Triticodae</taxon>
        <taxon>Triticeae</taxon>
        <taxon>Triticinae</taxon>
        <taxon>Triticum</taxon>
    </lineage>
</organism>
<reference evidence="2" key="3">
    <citation type="submission" date="2022-06" db="UniProtKB">
        <authorList>
            <consortium name="EnsemblPlants"/>
        </authorList>
    </citation>
    <scope>IDENTIFICATION</scope>
</reference>
<feature type="region of interest" description="Disordered" evidence="1">
    <location>
        <begin position="1"/>
        <end position="25"/>
    </location>
</feature>
<feature type="region of interest" description="Disordered" evidence="1">
    <location>
        <begin position="37"/>
        <end position="57"/>
    </location>
</feature>
<dbReference type="Proteomes" id="UP000015106">
    <property type="component" value="Chromosome 6"/>
</dbReference>
<evidence type="ECO:0000256" key="1">
    <source>
        <dbReference type="SAM" id="MobiDB-lite"/>
    </source>
</evidence>
<name>A0A8R7QNA2_TRIUA</name>
<evidence type="ECO:0000313" key="3">
    <source>
        <dbReference type="Proteomes" id="UP000015106"/>
    </source>
</evidence>
<reference evidence="2" key="2">
    <citation type="submission" date="2018-03" db="EMBL/GenBank/DDBJ databases">
        <title>The Triticum urartu genome reveals the dynamic nature of wheat genome evolution.</title>
        <authorList>
            <person name="Ling H."/>
            <person name="Ma B."/>
            <person name="Shi X."/>
            <person name="Liu H."/>
            <person name="Dong L."/>
            <person name="Sun H."/>
            <person name="Cao Y."/>
            <person name="Gao Q."/>
            <person name="Zheng S."/>
            <person name="Li Y."/>
            <person name="Yu Y."/>
            <person name="Du H."/>
            <person name="Qi M."/>
            <person name="Li Y."/>
            <person name="Yu H."/>
            <person name="Cui Y."/>
            <person name="Wang N."/>
            <person name="Chen C."/>
            <person name="Wu H."/>
            <person name="Zhao Y."/>
            <person name="Zhang J."/>
            <person name="Li Y."/>
            <person name="Zhou W."/>
            <person name="Zhang B."/>
            <person name="Hu W."/>
            <person name="Eijk M."/>
            <person name="Tang J."/>
            <person name="Witsenboer H."/>
            <person name="Zhao S."/>
            <person name="Li Z."/>
            <person name="Zhang A."/>
            <person name="Wang D."/>
            <person name="Liang C."/>
        </authorList>
    </citation>
    <scope>NUCLEOTIDE SEQUENCE [LARGE SCALE GENOMIC DNA]</scope>
    <source>
        <strain evidence="2">cv. G1812</strain>
    </source>
</reference>
<accession>A0A8R7QNA2</accession>
<keyword evidence="3" id="KW-1185">Reference proteome</keyword>
<reference evidence="3" key="1">
    <citation type="journal article" date="2013" name="Nature">
        <title>Draft genome of the wheat A-genome progenitor Triticum urartu.</title>
        <authorList>
            <person name="Ling H.Q."/>
            <person name="Zhao S."/>
            <person name="Liu D."/>
            <person name="Wang J."/>
            <person name="Sun H."/>
            <person name="Zhang C."/>
            <person name="Fan H."/>
            <person name="Li D."/>
            <person name="Dong L."/>
            <person name="Tao Y."/>
            <person name="Gao C."/>
            <person name="Wu H."/>
            <person name="Li Y."/>
            <person name="Cui Y."/>
            <person name="Guo X."/>
            <person name="Zheng S."/>
            <person name="Wang B."/>
            <person name="Yu K."/>
            <person name="Liang Q."/>
            <person name="Yang W."/>
            <person name="Lou X."/>
            <person name="Chen J."/>
            <person name="Feng M."/>
            <person name="Jian J."/>
            <person name="Zhang X."/>
            <person name="Luo G."/>
            <person name="Jiang Y."/>
            <person name="Liu J."/>
            <person name="Wang Z."/>
            <person name="Sha Y."/>
            <person name="Zhang B."/>
            <person name="Wu H."/>
            <person name="Tang D."/>
            <person name="Shen Q."/>
            <person name="Xue P."/>
            <person name="Zou S."/>
            <person name="Wang X."/>
            <person name="Liu X."/>
            <person name="Wang F."/>
            <person name="Yang Y."/>
            <person name="An X."/>
            <person name="Dong Z."/>
            <person name="Zhang K."/>
            <person name="Zhang X."/>
            <person name="Luo M.C."/>
            <person name="Dvorak J."/>
            <person name="Tong Y."/>
            <person name="Wang J."/>
            <person name="Yang H."/>
            <person name="Li Z."/>
            <person name="Wang D."/>
            <person name="Zhang A."/>
            <person name="Wang J."/>
        </authorList>
    </citation>
    <scope>NUCLEOTIDE SEQUENCE</scope>
    <source>
        <strain evidence="3">cv. G1812</strain>
    </source>
</reference>